<evidence type="ECO:0000313" key="3">
    <source>
        <dbReference type="EMBL" id="RLL47867.1"/>
    </source>
</evidence>
<keyword evidence="2" id="KW-1133">Transmembrane helix</keyword>
<comment type="caution">
    <text evidence="3">The sequence shown here is derived from an EMBL/GenBank/DDBJ whole genome shotgun (WGS) entry which is preliminary data.</text>
</comment>
<evidence type="ECO:0000256" key="2">
    <source>
        <dbReference type="SAM" id="Phobius"/>
    </source>
</evidence>
<reference evidence="3 4" key="1">
    <citation type="submission" date="2018-10" db="EMBL/GenBank/DDBJ databases">
        <title>Oceanobacillus sp. YLB-02 draft genome.</title>
        <authorList>
            <person name="Yu L."/>
        </authorList>
    </citation>
    <scope>NUCLEOTIDE SEQUENCE [LARGE SCALE GENOMIC DNA]</scope>
    <source>
        <strain evidence="3 4">YLB-02</strain>
    </source>
</reference>
<evidence type="ECO:0008006" key="5">
    <source>
        <dbReference type="Google" id="ProtNLM"/>
    </source>
</evidence>
<dbReference type="InterPro" id="IPR007813">
    <property type="entry name" value="PilN"/>
</dbReference>
<proteinExistence type="predicted"/>
<keyword evidence="4" id="KW-1185">Reference proteome</keyword>
<feature type="transmembrane region" description="Helical" evidence="2">
    <location>
        <begin position="17"/>
        <end position="41"/>
    </location>
</feature>
<sequence>MLPDINLLPKYERQNSLAFTLFITGLVTCLLLFAVLIYFFITLKDNLAETEESISQLTEEKSLLEARMNALMTEDESGGSFESAVTYAESYIIPTSDFIHELITLLPENSYLNNYNYDYQSVTVETQFETMNDAAGYIAVLQNSNYIDDVVINDITTLDPVAEQTAEEGMGSKFFDVIPRYIVNYSIDVNQAFLTREEGTDE</sequence>
<name>A0A498DS93_9BACI</name>
<feature type="coiled-coil region" evidence="1">
    <location>
        <begin position="40"/>
        <end position="74"/>
    </location>
</feature>
<keyword evidence="1" id="KW-0175">Coiled coil</keyword>
<protein>
    <recommendedName>
        <fullName evidence="5">Fimbrial assembly protein</fullName>
    </recommendedName>
</protein>
<dbReference type="Proteomes" id="UP000270219">
    <property type="component" value="Unassembled WGS sequence"/>
</dbReference>
<accession>A0A498DS93</accession>
<dbReference type="RefSeq" id="WP_121520475.1">
    <property type="nucleotide sequence ID" value="NZ_RCHR01000001.1"/>
</dbReference>
<keyword evidence="2" id="KW-0472">Membrane</keyword>
<keyword evidence="2" id="KW-0812">Transmembrane</keyword>
<dbReference type="OrthoDB" id="2971140at2"/>
<dbReference type="Pfam" id="PF05137">
    <property type="entry name" value="PilN"/>
    <property type="match status" value="1"/>
</dbReference>
<evidence type="ECO:0000256" key="1">
    <source>
        <dbReference type="SAM" id="Coils"/>
    </source>
</evidence>
<dbReference type="EMBL" id="RCHR01000001">
    <property type="protein sequence ID" value="RLL47867.1"/>
    <property type="molecule type" value="Genomic_DNA"/>
</dbReference>
<organism evidence="3 4">
    <name type="scientific">Oceanobacillus piezotolerans</name>
    <dbReference type="NCBI Taxonomy" id="2448030"/>
    <lineage>
        <taxon>Bacteria</taxon>
        <taxon>Bacillati</taxon>
        <taxon>Bacillota</taxon>
        <taxon>Bacilli</taxon>
        <taxon>Bacillales</taxon>
        <taxon>Bacillaceae</taxon>
        <taxon>Oceanobacillus</taxon>
    </lineage>
</organism>
<gene>
    <name evidence="3" type="ORF">D8M04_00890</name>
</gene>
<evidence type="ECO:0000313" key="4">
    <source>
        <dbReference type="Proteomes" id="UP000270219"/>
    </source>
</evidence>
<dbReference type="AlphaFoldDB" id="A0A498DS93"/>